<keyword evidence="2" id="KW-1185">Reference proteome</keyword>
<dbReference type="Proteomes" id="UP000019184">
    <property type="component" value="Unassembled WGS sequence"/>
</dbReference>
<sequence length="89" mass="9526">MYRATKKINLRFLHAAALFGAAVLILGERLAAGLPVMAGQPPQADVATTRRIVGNPGFLQRSNHNETTPFSQPVRFNACGIAPCPAARQ</sequence>
<evidence type="ECO:0000313" key="2">
    <source>
        <dbReference type="Proteomes" id="UP000019184"/>
    </source>
</evidence>
<comment type="caution">
    <text evidence="1">The sequence shown here is derived from an EMBL/GenBank/DDBJ whole genome shotgun (WGS) entry which is preliminary data.</text>
</comment>
<protein>
    <submittedName>
        <fullName evidence="1">Uncharacterized protein</fullName>
    </submittedName>
</protein>
<name>A0A7U7J236_9GAMM</name>
<evidence type="ECO:0000313" key="1">
    <source>
        <dbReference type="EMBL" id="CDH44593.1"/>
    </source>
</evidence>
<dbReference type="EMBL" id="CBTK010000085">
    <property type="protein sequence ID" value="CDH44593.1"/>
    <property type="molecule type" value="Genomic_DNA"/>
</dbReference>
<organism evidence="1 2">
    <name type="scientific">Candidatus Contendobacter odensis Run_B_J11</name>
    <dbReference type="NCBI Taxonomy" id="1400861"/>
    <lineage>
        <taxon>Bacteria</taxon>
        <taxon>Pseudomonadati</taxon>
        <taxon>Pseudomonadota</taxon>
        <taxon>Gammaproteobacteria</taxon>
        <taxon>Candidatus Competibacteraceae</taxon>
        <taxon>Candidatus Contendibacter</taxon>
    </lineage>
</organism>
<gene>
    <name evidence="1" type="ORF">BN874_1750021</name>
</gene>
<proteinExistence type="predicted"/>
<reference evidence="1 2" key="1">
    <citation type="journal article" date="2014" name="ISME J.">
        <title>Candidatus Competibacter-lineage genomes retrieved from metagenomes reveal functional metabolic diversity.</title>
        <authorList>
            <person name="McIlroy S.J."/>
            <person name="Albertsen M."/>
            <person name="Andresen E.K."/>
            <person name="Saunders A.M."/>
            <person name="Kristiansen R."/>
            <person name="Stokholm-Bjerregaard M."/>
            <person name="Nielsen K.L."/>
            <person name="Nielsen P.H."/>
        </authorList>
    </citation>
    <scope>NUCLEOTIDE SEQUENCE [LARGE SCALE GENOMIC DNA]</scope>
    <source>
        <strain evidence="1 2">Run_B_J11</strain>
    </source>
</reference>
<accession>A0A7U7J236</accession>
<dbReference type="AlphaFoldDB" id="A0A7U7J236"/>